<name>A0ABD0Z2F3_9HEMI</name>
<protein>
    <recommendedName>
        <fullName evidence="16">VLRF1 domain-containing protein</fullName>
    </recommendedName>
</protein>
<evidence type="ECO:0000256" key="5">
    <source>
        <dbReference type="ARBA" id="ARBA00022723"/>
    </source>
</evidence>
<accession>A0ABD0Z2F3</accession>
<keyword evidence="5" id="KW-0479">Metal-binding</keyword>
<feature type="region of interest" description="Disordered" evidence="15">
    <location>
        <begin position="62"/>
        <end position="86"/>
    </location>
</feature>
<dbReference type="PANTHER" id="PTHR16036">
    <property type="entry name" value="ANKYRIN REPEAT AND ZINC FINGER DOMAIN-CONTAINING PROTEIN 1"/>
    <property type="match status" value="1"/>
</dbReference>
<dbReference type="AlphaFoldDB" id="A0ABD0Z2F3"/>
<feature type="region of interest" description="Disordered" evidence="15">
    <location>
        <begin position="178"/>
        <end position="200"/>
    </location>
</feature>
<dbReference type="Pfam" id="PF18716">
    <property type="entry name" value="VATC"/>
    <property type="match status" value="1"/>
</dbReference>
<keyword evidence="12" id="KW-0175">Coiled coil</keyword>
<dbReference type="PANTHER" id="PTHR16036:SF2">
    <property type="entry name" value="TRNA ENDONUCLEASE ANKZF1"/>
    <property type="match status" value="1"/>
</dbReference>
<evidence type="ECO:0000256" key="3">
    <source>
        <dbReference type="ARBA" id="ARBA00022490"/>
    </source>
</evidence>
<dbReference type="GO" id="GO:0016787">
    <property type="term" value="F:hydrolase activity"/>
    <property type="evidence" value="ECO:0007669"/>
    <property type="project" value="UniProtKB-KW"/>
</dbReference>
<dbReference type="GO" id="GO:0008270">
    <property type="term" value="F:zinc ion binding"/>
    <property type="evidence" value="ECO:0007669"/>
    <property type="project" value="UniProtKB-KW"/>
</dbReference>
<feature type="domain" description="VLRF1" evidence="16">
    <location>
        <begin position="141"/>
        <end position="283"/>
    </location>
</feature>
<evidence type="ECO:0000313" key="17">
    <source>
        <dbReference type="EMBL" id="KAL1137872.1"/>
    </source>
</evidence>
<dbReference type="GO" id="GO:0005737">
    <property type="term" value="C:cytoplasm"/>
    <property type="evidence" value="ECO:0007669"/>
    <property type="project" value="UniProtKB-SubCell"/>
</dbReference>
<dbReference type="PROSITE" id="PS50088">
    <property type="entry name" value="ANK_REPEAT"/>
    <property type="match status" value="1"/>
</dbReference>
<dbReference type="Pfam" id="PF00023">
    <property type="entry name" value="Ank"/>
    <property type="match status" value="1"/>
</dbReference>
<evidence type="ECO:0000256" key="10">
    <source>
        <dbReference type="ARBA" id="ARBA00022833"/>
    </source>
</evidence>
<dbReference type="InterPro" id="IPR013087">
    <property type="entry name" value="Znf_C2H2_type"/>
</dbReference>
<evidence type="ECO:0000256" key="6">
    <source>
        <dbReference type="ARBA" id="ARBA00022737"/>
    </source>
</evidence>
<evidence type="ECO:0000313" key="18">
    <source>
        <dbReference type="Proteomes" id="UP001558652"/>
    </source>
</evidence>
<evidence type="ECO:0000256" key="14">
    <source>
        <dbReference type="PROSITE-ProRule" id="PRU01389"/>
    </source>
</evidence>
<dbReference type="Pfam" id="PF18826">
    <property type="entry name" value="bVLRF1"/>
    <property type="match status" value="1"/>
</dbReference>
<evidence type="ECO:0000256" key="12">
    <source>
        <dbReference type="ARBA" id="ARBA00023054"/>
    </source>
</evidence>
<comment type="domain">
    <text evidence="14">The VLRF1 domain mediates binding to the 60S ribosomal subunit.</text>
</comment>
<dbReference type="Proteomes" id="UP001558652">
    <property type="component" value="Unassembled WGS sequence"/>
</dbReference>
<dbReference type="InterPro" id="IPR041175">
    <property type="entry name" value="VLRF1/Vms1"/>
</dbReference>
<evidence type="ECO:0000256" key="15">
    <source>
        <dbReference type="SAM" id="MobiDB-lite"/>
    </source>
</evidence>
<dbReference type="PROSITE" id="PS52044">
    <property type="entry name" value="VLRF1"/>
    <property type="match status" value="1"/>
</dbReference>
<evidence type="ECO:0000256" key="4">
    <source>
        <dbReference type="ARBA" id="ARBA00022722"/>
    </source>
</evidence>
<dbReference type="InterPro" id="IPR002110">
    <property type="entry name" value="Ankyrin_rpt"/>
</dbReference>
<keyword evidence="18" id="KW-1185">Reference proteome</keyword>
<evidence type="ECO:0000256" key="13">
    <source>
        <dbReference type="PROSITE-ProRule" id="PRU00023"/>
    </source>
</evidence>
<keyword evidence="4 14" id="KW-0540">Nuclease</keyword>
<feature type="compositionally biased region" description="Basic and acidic residues" evidence="15">
    <location>
        <begin position="301"/>
        <end position="332"/>
    </location>
</feature>
<dbReference type="InterPro" id="IPR036236">
    <property type="entry name" value="Znf_C2H2_sf"/>
</dbReference>
<dbReference type="Gene3D" id="1.25.40.20">
    <property type="entry name" value="Ankyrin repeat-containing domain"/>
    <property type="match status" value="1"/>
</dbReference>
<evidence type="ECO:0000256" key="1">
    <source>
        <dbReference type="ARBA" id="ARBA00004496"/>
    </source>
</evidence>
<dbReference type="InterPro" id="IPR047139">
    <property type="entry name" value="ANKZ1/VMS1"/>
</dbReference>
<keyword evidence="7 14" id="KW-0255">Endonuclease</keyword>
<comment type="similarity">
    <text evidence="2 14">Belongs to the ANKZF1/VMS1 family.</text>
</comment>
<proteinExistence type="inferred from homology"/>
<dbReference type="GO" id="GO:0004519">
    <property type="term" value="F:endonuclease activity"/>
    <property type="evidence" value="ECO:0007669"/>
    <property type="project" value="UniProtKB-KW"/>
</dbReference>
<dbReference type="EMBL" id="JBFDAA010000004">
    <property type="protein sequence ID" value="KAL1137872.1"/>
    <property type="molecule type" value="Genomic_DNA"/>
</dbReference>
<keyword evidence="8" id="KW-0863">Zinc-finger</keyword>
<feature type="region of interest" description="Disordered" evidence="15">
    <location>
        <begin position="379"/>
        <end position="403"/>
    </location>
</feature>
<evidence type="ECO:0000256" key="2">
    <source>
        <dbReference type="ARBA" id="ARBA00009262"/>
    </source>
</evidence>
<keyword evidence="3 14" id="KW-0963">Cytoplasm</keyword>
<keyword evidence="10" id="KW-0862">Zinc</keyword>
<dbReference type="SUPFAM" id="SSF48403">
    <property type="entry name" value="Ankyrin repeat"/>
    <property type="match status" value="1"/>
</dbReference>
<dbReference type="InterPro" id="IPR036770">
    <property type="entry name" value="Ankyrin_rpt-contain_sf"/>
</dbReference>
<feature type="active site" evidence="14">
    <location>
        <position position="184"/>
    </location>
</feature>
<evidence type="ECO:0000259" key="16">
    <source>
        <dbReference type="PROSITE" id="PS52044"/>
    </source>
</evidence>
<evidence type="ECO:0000256" key="9">
    <source>
        <dbReference type="ARBA" id="ARBA00022801"/>
    </source>
</evidence>
<evidence type="ECO:0000256" key="11">
    <source>
        <dbReference type="ARBA" id="ARBA00023043"/>
    </source>
</evidence>
<organism evidence="17 18">
    <name type="scientific">Ranatra chinensis</name>
    <dbReference type="NCBI Taxonomy" id="642074"/>
    <lineage>
        <taxon>Eukaryota</taxon>
        <taxon>Metazoa</taxon>
        <taxon>Ecdysozoa</taxon>
        <taxon>Arthropoda</taxon>
        <taxon>Hexapoda</taxon>
        <taxon>Insecta</taxon>
        <taxon>Pterygota</taxon>
        <taxon>Neoptera</taxon>
        <taxon>Paraneoptera</taxon>
        <taxon>Hemiptera</taxon>
        <taxon>Heteroptera</taxon>
        <taxon>Panheteroptera</taxon>
        <taxon>Nepomorpha</taxon>
        <taxon>Nepidae</taxon>
        <taxon>Ranatrinae</taxon>
        <taxon>Ranatra</taxon>
    </lineage>
</organism>
<dbReference type="PROSITE" id="PS50297">
    <property type="entry name" value="ANK_REP_REGION"/>
    <property type="match status" value="1"/>
</dbReference>
<feature type="region of interest" description="Disordered" evidence="15">
    <location>
        <begin position="301"/>
        <end position="347"/>
    </location>
</feature>
<keyword evidence="9 14" id="KW-0378">Hydrolase</keyword>
<keyword evidence="11 13" id="KW-0040">ANK repeat</keyword>
<keyword evidence="6" id="KW-0677">Repeat</keyword>
<feature type="compositionally biased region" description="Basic and acidic residues" evidence="15">
    <location>
        <begin position="76"/>
        <end position="86"/>
    </location>
</feature>
<evidence type="ECO:0000256" key="7">
    <source>
        <dbReference type="ARBA" id="ARBA00022759"/>
    </source>
</evidence>
<comment type="caution">
    <text evidence="17">The sequence shown here is derived from an EMBL/GenBank/DDBJ whole genome shotgun (WGS) entry which is preliminary data.</text>
</comment>
<gene>
    <name evidence="17" type="ORF">AAG570_009568</name>
</gene>
<dbReference type="PROSITE" id="PS00028">
    <property type="entry name" value="ZINC_FINGER_C2H2_1"/>
    <property type="match status" value="1"/>
</dbReference>
<comment type="subcellular location">
    <subcellularLocation>
        <location evidence="1">Cytoplasm</location>
    </subcellularLocation>
</comment>
<dbReference type="SUPFAM" id="SSF57667">
    <property type="entry name" value="beta-beta-alpha zinc fingers"/>
    <property type="match status" value="1"/>
</dbReference>
<evidence type="ECO:0000256" key="8">
    <source>
        <dbReference type="ARBA" id="ARBA00022771"/>
    </source>
</evidence>
<feature type="non-terminal residue" evidence="17">
    <location>
        <position position="1"/>
    </location>
</feature>
<reference evidence="17 18" key="1">
    <citation type="submission" date="2024-07" db="EMBL/GenBank/DDBJ databases">
        <title>Chromosome-level genome assembly of the water stick insect Ranatra chinensis (Heteroptera: Nepidae).</title>
        <authorList>
            <person name="Liu X."/>
        </authorList>
    </citation>
    <scope>NUCLEOTIDE SEQUENCE [LARGE SCALE GENOMIC DNA]</scope>
    <source>
        <strain evidence="17">Cailab_2021Rc</strain>
        <tissue evidence="17">Muscle</tissue>
    </source>
</reference>
<sequence length="635" mass="72607">RIDLNDLNISDTLYCSFCNTGFLNQQQQRQHYKLDWHRYNLKQHLAQKKTVTEEKFAQLADDVSSISGSDSETDSETDHSNTDVDTKESMRINHLIARRSRLLFCNSVGQVISLQRCLLLNKKEEASSDEQLISSLKLLPNSCTWLIVMIGGGHFAAAIFKAGEPVVHKTFHSYTVRAKQGGGQSSKDNRGTFAKSAGASLRRHNEQSFTQHVQDVMKTWGPDIIRCDLIFYRAVGRGNSSTLFSGPNAPLLRIDPRIRTVPFTTRRPTFNEVKRVYNLLATVFIYDSNEMFCTKFSPKKVDKPKENVKNDERPGSRERNQRINRAKERPSPVRELPSIVQQLARESSDSESDEICCIEILNEEVSFIDDLKEFDDTVPVSMKQGNENRKKTQKNKKKEKPSESEVQISFWKSVHGACESGDFDQLKEVLEVSSEVVTKEESYAVLNQKNIDGQTILHKMALESKGEIVRLLLLHGGDPCIKDKKMQTPYDLCPDKNTRIVFRRFMGEFPDMYDYSKSHIPAPLTEAIEAEIAEKKRLSRKLKRQKGKERKVTHEAIRQEEEEKKRFLGLSDREKRALAAERRVLASSGKTKVVLSRCYLCADDMTGKVPFEYNSNRFCSMPCLKTHRMKSKQGT</sequence>
<feature type="repeat" description="ANK" evidence="13">
    <location>
        <begin position="452"/>
        <end position="484"/>
    </location>
</feature>
<dbReference type="InterPro" id="IPR041540">
    <property type="entry name" value="VATC"/>
</dbReference>